<feature type="non-terminal residue" evidence="1">
    <location>
        <position position="1"/>
    </location>
</feature>
<protein>
    <submittedName>
        <fullName evidence="1">P-loop containing nucleoside triphosphatehydrolases superfamily protein</fullName>
    </submittedName>
</protein>
<dbReference type="AlphaFoldDB" id="A0A5A7QV99"/>
<dbReference type="EMBL" id="BKCP01008515">
    <property type="protein sequence ID" value="GER49275.1"/>
    <property type="molecule type" value="Genomic_DNA"/>
</dbReference>
<proteinExistence type="predicted"/>
<organism evidence="1 2">
    <name type="scientific">Striga asiatica</name>
    <name type="common">Asiatic witchweed</name>
    <name type="synonym">Buchnera asiatica</name>
    <dbReference type="NCBI Taxonomy" id="4170"/>
    <lineage>
        <taxon>Eukaryota</taxon>
        <taxon>Viridiplantae</taxon>
        <taxon>Streptophyta</taxon>
        <taxon>Embryophyta</taxon>
        <taxon>Tracheophyta</taxon>
        <taxon>Spermatophyta</taxon>
        <taxon>Magnoliopsida</taxon>
        <taxon>eudicotyledons</taxon>
        <taxon>Gunneridae</taxon>
        <taxon>Pentapetalae</taxon>
        <taxon>asterids</taxon>
        <taxon>lamiids</taxon>
        <taxon>Lamiales</taxon>
        <taxon>Orobanchaceae</taxon>
        <taxon>Buchnereae</taxon>
        <taxon>Striga</taxon>
    </lineage>
</organism>
<evidence type="ECO:0000313" key="2">
    <source>
        <dbReference type="Proteomes" id="UP000325081"/>
    </source>
</evidence>
<dbReference type="Proteomes" id="UP000325081">
    <property type="component" value="Unassembled WGS sequence"/>
</dbReference>
<accession>A0A5A7QV99</accession>
<sequence length="191" mass="22591">KNPAKPASKLEEGDRIKYVGPNDTFIKMSKRSILSKGQRREVREIKDEKLAIIFYASGESDGKSSEPPVHWLALHTVCLMLEEIFFPKHEFLQSTSNMIQMLKLVIVILLWMCFVKLSPPYWQVLESHPSIIVYFPDHFSWLPERYYWSFWKAREKFFGKVKKMFNQLTERKVLIYGQNKSVPRSEELECI</sequence>
<name>A0A5A7QV99_STRAF</name>
<comment type="caution">
    <text evidence="1">The sequence shown here is derived from an EMBL/GenBank/DDBJ whole genome shotgun (WGS) entry which is preliminary data.</text>
</comment>
<evidence type="ECO:0000313" key="1">
    <source>
        <dbReference type="EMBL" id="GER49275.1"/>
    </source>
</evidence>
<reference evidence="2" key="1">
    <citation type="journal article" date="2019" name="Curr. Biol.">
        <title>Genome Sequence of Striga asiatica Provides Insight into the Evolution of Plant Parasitism.</title>
        <authorList>
            <person name="Yoshida S."/>
            <person name="Kim S."/>
            <person name="Wafula E.K."/>
            <person name="Tanskanen J."/>
            <person name="Kim Y.M."/>
            <person name="Honaas L."/>
            <person name="Yang Z."/>
            <person name="Spallek T."/>
            <person name="Conn C.E."/>
            <person name="Ichihashi Y."/>
            <person name="Cheong K."/>
            <person name="Cui S."/>
            <person name="Der J.P."/>
            <person name="Gundlach H."/>
            <person name="Jiao Y."/>
            <person name="Hori C."/>
            <person name="Ishida J.K."/>
            <person name="Kasahara H."/>
            <person name="Kiba T."/>
            <person name="Kim M.S."/>
            <person name="Koo N."/>
            <person name="Laohavisit A."/>
            <person name="Lee Y.H."/>
            <person name="Lumba S."/>
            <person name="McCourt P."/>
            <person name="Mortimer J.C."/>
            <person name="Mutuku J.M."/>
            <person name="Nomura T."/>
            <person name="Sasaki-Sekimoto Y."/>
            <person name="Seto Y."/>
            <person name="Wang Y."/>
            <person name="Wakatake T."/>
            <person name="Sakakibara H."/>
            <person name="Demura T."/>
            <person name="Yamaguchi S."/>
            <person name="Yoneyama K."/>
            <person name="Manabe R.I."/>
            <person name="Nelson D.C."/>
            <person name="Schulman A.H."/>
            <person name="Timko M.P."/>
            <person name="dePamphilis C.W."/>
            <person name="Choi D."/>
            <person name="Shirasu K."/>
        </authorList>
    </citation>
    <scope>NUCLEOTIDE SEQUENCE [LARGE SCALE GENOMIC DNA]</scope>
    <source>
        <strain evidence="2">cv. UVA1</strain>
    </source>
</reference>
<keyword evidence="1" id="KW-0378">Hydrolase</keyword>
<feature type="non-terminal residue" evidence="1">
    <location>
        <position position="191"/>
    </location>
</feature>
<keyword evidence="2" id="KW-1185">Reference proteome</keyword>
<dbReference type="GO" id="GO:0016787">
    <property type="term" value="F:hydrolase activity"/>
    <property type="evidence" value="ECO:0007669"/>
    <property type="project" value="UniProtKB-KW"/>
</dbReference>
<gene>
    <name evidence="1" type="ORF">STAS_26499</name>
</gene>